<feature type="domain" description="Thyroglobulin type-1" evidence="7">
    <location>
        <begin position="5028"/>
        <end position="5100"/>
    </location>
</feature>
<dbReference type="PANTHER" id="PTHR46708:SF2">
    <property type="entry name" value="FIBRONECTIN TYPE-III DOMAIN-CONTAINING PROTEIN"/>
    <property type="match status" value="1"/>
</dbReference>
<feature type="domain" description="Fibronectin type-III" evidence="6">
    <location>
        <begin position="2140"/>
        <end position="2231"/>
    </location>
</feature>
<dbReference type="InterPro" id="IPR013783">
    <property type="entry name" value="Ig-like_fold"/>
</dbReference>
<feature type="region of interest" description="Disordered" evidence="4">
    <location>
        <begin position="116"/>
        <end position="143"/>
    </location>
</feature>
<feature type="domain" description="Fibronectin type-III" evidence="6">
    <location>
        <begin position="993"/>
        <end position="1084"/>
    </location>
</feature>
<feature type="compositionally biased region" description="Acidic residues" evidence="4">
    <location>
        <begin position="3971"/>
        <end position="3980"/>
    </location>
</feature>
<feature type="region of interest" description="Disordered" evidence="4">
    <location>
        <begin position="4306"/>
        <end position="4356"/>
    </location>
</feature>
<feature type="domain" description="Fibronectin type-III" evidence="6">
    <location>
        <begin position="515"/>
        <end position="610"/>
    </location>
</feature>
<feature type="compositionally biased region" description="Basic residues" evidence="4">
    <location>
        <begin position="789"/>
        <end position="806"/>
    </location>
</feature>
<feature type="domain" description="Fibronectin type-III" evidence="6">
    <location>
        <begin position="1375"/>
        <end position="1468"/>
    </location>
</feature>
<feature type="compositionally biased region" description="Polar residues" evidence="4">
    <location>
        <begin position="1633"/>
        <end position="1644"/>
    </location>
</feature>
<feature type="compositionally biased region" description="Polar residues" evidence="4">
    <location>
        <begin position="3511"/>
        <end position="3530"/>
    </location>
</feature>
<dbReference type="InterPro" id="IPR000716">
    <property type="entry name" value="Thyroglobulin_1"/>
</dbReference>
<feature type="domain" description="Fibronectin type-III" evidence="6">
    <location>
        <begin position="2999"/>
        <end position="3093"/>
    </location>
</feature>
<dbReference type="InterPro" id="IPR036116">
    <property type="entry name" value="FN3_sf"/>
</dbReference>
<feature type="compositionally biased region" description="Polar residues" evidence="4">
    <location>
        <begin position="2081"/>
        <end position="2093"/>
    </location>
</feature>
<feature type="domain" description="Fibronectin type-III" evidence="6">
    <location>
        <begin position="3095"/>
        <end position="3190"/>
    </location>
</feature>
<feature type="compositionally biased region" description="Polar residues" evidence="4">
    <location>
        <begin position="361"/>
        <end position="373"/>
    </location>
</feature>
<feature type="compositionally biased region" description="Basic residues" evidence="4">
    <location>
        <begin position="2224"/>
        <end position="2239"/>
    </location>
</feature>
<dbReference type="SUPFAM" id="SSF49265">
    <property type="entry name" value="Fibronectin type III"/>
    <property type="match status" value="31"/>
</dbReference>
<dbReference type="Gene3D" id="4.10.800.10">
    <property type="entry name" value="Thyroglobulin type-1"/>
    <property type="match status" value="1"/>
</dbReference>
<feature type="domain" description="Fibronectin type-III" evidence="6">
    <location>
        <begin position="2233"/>
        <end position="2326"/>
    </location>
</feature>
<organism evidence="8 9">
    <name type="scientific">Strongylocentrotus purpuratus</name>
    <name type="common">Purple sea urchin</name>
    <dbReference type="NCBI Taxonomy" id="7668"/>
    <lineage>
        <taxon>Eukaryota</taxon>
        <taxon>Metazoa</taxon>
        <taxon>Echinodermata</taxon>
        <taxon>Eleutherozoa</taxon>
        <taxon>Echinozoa</taxon>
        <taxon>Echinoidea</taxon>
        <taxon>Euechinoidea</taxon>
        <taxon>Echinacea</taxon>
        <taxon>Camarodonta</taxon>
        <taxon>Echinidea</taxon>
        <taxon>Strongylocentrotidae</taxon>
        <taxon>Strongylocentrotus</taxon>
    </lineage>
</organism>
<feature type="compositionally biased region" description="Basic residues" evidence="4">
    <location>
        <begin position="1651"/>
        <end position="1666"/>
    </location>
</feature>
<feature type="domain" description="Fibronectin type-III" evidence="6">
    <location>
        <begin position="4051"/>
        <end position="4138"/>
    </location>
</feature>
<feature type="compositionally biased region" description="Polar residues" evidence="4">
    <location>
        <begin position="2204"/>
        <end position="2216"/>
    </location>
</feature>
<keyword evidence="2" id="KW-1015">Disulfide bond</keyword>
<feature type="domain" description="Fibronectin type-III" evidence="6">
    <location>
        <begin position="3192"/>
        <end position="3288"/>
    </location>
</feature>
<comment type="caution">
    <text evidence="3">Lacks conserved residue(s) required for the propagation of feature annotation.</text>
</comment>
<feature type="domain" description="Fibronectin type-III" evidence="6">
    <location>
        <begin position="226"/>
        <end position="317"/>
    </location>
</feature>
<feature type="region of interest" description="Disordered" evidence="4">
    <location>
        <begin position="301"/>
        <end position="340"/>
    </location>
</feature>
<feature type="region of interest" description="Disordered" evidence="4">
    <location>
        <begin position="643"/>
        <end position="909"/>
    </location>
</feature>
<dbReference type="InterPro" id="IPR036857">
    <property type="entry name" value="Thyroglobulin_1_sf"/>
</dbReference>
<feature type="region of interest" description="Disordered" evidence="4">
    <location>
        <begin position="206"/>
        <end position="228"/>
    </location>
</feature>
<dbReference type="Proteomes" id="UP000007110">
    <property type="component" value="Unassembled WGS sequence"/>
</dbReference>
<feature type="compositionally biased region" description="Polar residues" evidence="4">
    <location>
        <begin position="3467"/>
        <end position="3476"/>
    </location>
</feature>
<feature type="compositionally biased region" description="Polar residues" evidence="4">
    <location>
        <begin position="3844"/>
        <end position="3858"/>
    </location>
</feature>
<feature type="domain" description="Fibronectin type-III" evidence="6">
    <location>
        <begin position="1760"/>
        <end position="1850"/>
    </location>
</feature>
<dbReference type="Gene3D" id="2.60.40.10">
    <property type="entry name" value="Immunoglobulins"/>
    <property type="match status" value="50"/>
</dbReference>
<evidence type="ECO:0000256" key="5">
    <source>
        <dbReference type="SAM" id="SignalP"/>
    </source>
</evidence>
<reference evidence="9" key="1">
    <citation type="submission" date="2015-02" db="EMBL/GenBank/DDBJ databases">
        <title>Genome sequencing for Strongylocentrotus purpuratus.</title>
        <authorList>
            <person name="Murali S."/>
            <person name="Liu Y."/>
            <person name="Vee V."/>
            <person name="English A."/>
            <person name="Wang M."/>
            <person name="Skinner E."/>
            <person name="Han Y."/>
            <person name="Muzny D.M."/>
            <person name="Worley K.C."/>
            <person name="Gibbs R.A."/>
        </authorList>
    </citation>
    <scope>NUCLEOTIDE SEQUENCE</scope>
</reference>
<feature type="domain" description="Fibronectin type-III" evidence="6">
    <location>
        <begin position="1852"/>
        <end position="1944"/>
    </location>
</feature>
<feature type="compositionally biased region" description="Basic residues" evidence="4">
    <location>
        <begin position="1936"/>
        <end position="1951"/>
    </location>
</feature>
<evidence type="ECO:0000259" key="6">
    <source>
        <dbReference type="PROSITE" id="PS50853"/>
    </source>
</evidence>
<protein>
    <submittedName>
        <fullName evidence="8">Uncharacterized protein</fullName>
    </submittedName>
</protein>
<keyword evidence="9" id="KW-1185">Reference proteome</keyword>
<feature type="compositionally biased region" description="Polar residues" evidence="4">
    <location>
        <begin position="4306"/>
        <end position="4324"/>
    </location>
</feature>
<feature type="compositionally biased region" description="Basic residues" evidence="4">
    <location>
        <begin position="506"/>
        <end position="521"/>
    </location>
</feature>
<dbReference type="SUPFAM" id="SSF57610">
    <property type="entry name" value="Thyroglobulin type-1 domain"/>
    <property type="match status" value="1"/>
</dbReference>
<feature type="domain" description="Fibronectin type-III" evidence="6">
    <location>
        <begin position="1190"/>
        <end position="1279"/>
    </location>
</feature>
<dbReference type="RefSeq" id="XP_030828140.1">
    <property type="nucleotide sequence ID" value="XM_030972280.1"/>
</dbReference>
<feature type="compositionally biased region" description="Polar residues" evidence="4">
    <location>
        <begin position="4206"/>
        <end position="4219"/>
    </location>
</feature>
<feature type="domain" description="Fibronectin type-III" evidence="6">
    <location>
        <begin position="1945"/>
        <end position="2038"/>
    </location>
</feature>
<feature type="compositionally biased region" description="Basic and acidic residues" evidence="4">
    <location>
        <begin position="1236"/>
        <end position="1246"/>
    </location>
</feature>
<feature type="domain" description="Fibronectin type-III" evidence="6">
    <location>
        <begin position="4142"/>
        <end position="4234"/>
    </location>
</feature>
<feature type="domain" description="Fibronectin type-III" evidence="6">
    <location>
        <begin position="4523"/>
        <end position="4615"/>
    </location>
</feature>
<feature type="domain" description="Fibronectin type-III" evidence="6">
    <location>
        <begin position="612"/>
        <end position="703"/>
    </location>
</feature>
<dbReference type="GeneID" id="763365"/>
<evidence type="ECO:0000256" key="2">
    <source>
        <dbReference type="ARBA" id="ARBA00023157"/>
    </source>
</evidence>
<feature type="compositionally biased region" description="Polar residues" evidence="4">
    <location>
        <begin position="2840"/>
        <end position="2849"/>
    </location>
</feature>
<feature type="domain" description="Fibronectin type-III" evidence="6">
    <location>
        <begin position="4821"/>
        <end position="4924"/>
    </location>
</feature>
<feature type="domain" description="Fibronectin type-III" evidence="6">
    <location>
        <begin position="2518"/>
        <end position="2612"/>
    </location>
</feature>
<feature type="compositionally biased region" description="Polar residues" evidence="4">
    <location>
        <begin position="604"/>
        <end position="617"/>
    </location>
</feature>
<feature type="compositionally biased region" description="Polar residues" evidence="4">
    <location>
        <begin position="2285"/>
        <end position="2312"/>
    </location>
</feature>
<feature type="compositionally biased region" description="Polar residues" evidence="4">
    <location>
        <begin position="4089"/>
        <end position="4104"/>
    </location>
</feature>
<accession>A0A7M7SSH1</accession>
<feature type="domain" description="Fibronectin type-III" evidence="6">
    <location>
        <begin position="2806"/>
        <end position="2895"/>
    </location>
</feature>
<feature type="compositionally biased region" description="Polar residues" evidence="4">
    <location>
        <begin position="486"/>
        <end position="499"/>
    </location>
</feature>
<feature type="compositionally biased region" description="Basic residues" evidence="4">
    <location>
        <begin position="3368"/>
        <end position="3383"/>
    </location>
</feature>
<feature type="compositionally biased region" description="Polar residues" evidence="4">
    <location>
        <begin position="2586"/>
        <end position="2597"/>
    </location>
</feature>
<feature type="domain" description="Fibronectin type-III" evidence="6">
    <location>
        <begin position="4235"/>
        <end position="4328"/>
    </location>
</feature>
<dbReference type="PROSITE" id="PS50853">
    <property type="entry name" value="FN3"/>
    <property type="match status" value="48"/>
</dbReference>
<evidence type="ECO:0000256" key="4">
    <source>
        <dbReference type="SAM" id="MobiDB-lite"/>
    </source>
</evidence>
<feature type="compositionally biased region" description="Polar residues" evidence="4">
    <location>
        <begin position="3922"/>
        <end position="3935"/>
    </location>
</feature>
<feature type="domain" description="Fibronectin type-III" evidence="6">
    <location>
        <begin position="2615"/>
        <end position="2707"/>
    </location>
</feature>
<feature type="compositionally biased region" description="Polar residues" evidence="4">
    <location>
        <begin position="3350"/>
        <end position="3361"/>
    </location>
</feature>
<dbReference type="PROSITE" id="PS51162">
    <property type="entry name" value="THYROGLOBULIN_1_2"/>
    <property type="match status" value="1"/>
</dbReference>
<feature type="compositionally biased region" description="Low complexity" evidence="4">
    <location>
        <begin position="3751"/>
        <end position="3769"/>
    </location>
</feature>
<feature type="region of interest" description="Disordered" evidence="4">
    <location>
        <begin position="4409"/>
        <end position="4443"/>
    </location>
</feature>
<feature type="compositionally biased region" description="Polar residues" evidence="4">
    <location>
        <begin position="301"/>
        <end position="313"/>
    </location>
</feature>
<feature type="compositionally biased region" description="Acidic residues" evidence="4">
    <location>
        <begin position="3877"/>
        <end position="3886"/>
    </location>
</feature>
<dbReference type="Pfam" id="PF00086">
    <property type="entry name" value="Thyroglobulin_1"/>
    <property type="match status" value="1"/>
</dbReference>
<feature type="domain" description="Fibronectin type-III" evidence="6">
    <location>
        <begin position="2907"/>
        <end position="2996"/>
    </location>
</feature>
<feature type="domain" description="Fibronectin type-III" evidence="6">
    <location>
        <begin position="3569"/>
        <end position="3660"/>
    </location>
</feature>
<feature type="domain" description="Fibronectin type-III" evidence="6">
    <location>
        <begin position="422"/>
        <end position="513"/>
    </location>
</feature>
<feature type="domain" description="Fibronectin type-III" evidence="6">
    <location>
        <begin position="2048"/>
        <end position="2137"/>
    </location>
</feature>
<name>A0A7M7SSH1_STRPU</name>
<feature type="compositionally biased region" description="Basic and acidic residues" evidence="4">
    <location>
        <begin position="2953"/>
        <end position="2963"/>
    </location>
</feature>
<feature type="domain" description="Fibronectin type-III" evidence="6">
    <location>
        <begin position="3662"/>
        <end position="3755"/>
    </location>
</feature>
<feature type="compositionally biased region" description="Polar residues" evidence="4">
    <location>
        <begin position="3144"/>
        <end position="3171"/>
    </location>
</feature>
<feature type="domain" description="Fibronectin type-III" evidence="6">
    <location>
        <begin position="2330"/>
        <end position="2429"/>
    </location>
</feature>
<feature type="domain" description="Fibronectin type-III" evidence="6">
    <location>
        <begin position="803"/>
        <end position="894"/>
    </location>
</feature>
<feature type="domain" description="Fibronectin type-III" evidence="6">
    <location>
        <begin position="1663"/>
        <end position="1757"/>
    </location>
</feature>
<feature type="compositionally biased region" description="Polar residues" evidence="4">
    <location>
        <begin position="1698"/>
        <end position="1718"/>
    </location>
</feature>
<feature type="compositionally biased region" description="Polar residues" evidence="4">
    <location>
        <begin position="648"/>
        <end position="662"/>
    </location>
</feature>
<feature type="compositionally biased region" description="Polar residues" evidence="4">
    <location>
        <begin position="2396"/>
        <end position="2408"/>
    </location>
</feature>
<feature type="compositionally biased region" description="Low complexity" evidence="4">
    <location>
        <begin position="209"/>
        <end position="226"/>
    </location>
</feature>
<dbReference type="CDD" id="cd00191">
    <property type="entry name" value="TY"/>
    <property type="match status" value="1"/>
</dbReference>
<feature type="domain" description="Fibronectin type-III" evidence="6">
    <location>
        <begin position="3951"/>
        <end position="4047"/>
    </location>
</feature>
<feature type="compositionally biased region" description="Basic and acidic residues" evidence="4">
    <location>
        <begin position="2094"/>
        <end position="2104"/>
    </location>
</feature>
<feature type="domain" description="Fibronectin type-III" evidence="6">
    <location>
        <begin position="4719"/>
        <end position="4816"/>
    </location>
</feature>
<feature type="compositionally biased region" description="Polar residues" evidence="4">
    <location>
        <begin position="3063"/>
        <end position="3075"/>
    </location>
</feature>
<feature type="domain" description="Fibronectin type-III" evidence="6">
    <location>
        <begin position="132"/>
        <end position="225"/>
    </location>
</feature>
<feature type="compositionally biased region" description="Basic residues" evidence="4">
    <location>
        <begin position="2794"/>
        <end position="2809"/>
    </location>
</feature>
<feature type="compositionally biased region" description="Polar residues" evidence="4">
    <location>
        <begin position="1538"/>
        <end position="1550"/>
    </location>
</feature>
<feature type="compositionally biased region" description="Polar residues" evidence="4">
    <location>
        <begin position="3415"/>
        <end position="3435"/>
    </location>
</feature>
<feature type="compositionally biased region" description="Basic and acidic residues" evidence="4">
    <location>
        <begin position="3812"/>
        <end position="3822"/>
    </location>
</feature>
<feature type="domain" description="Fibronectin type-III" evidence="6">
    <location>
        <begin position="4619"/>
        <end position="4717"/>
    </location>
</feature>
<feature type="compositionally biased region" description="Polar residues" evidence="4">
    <location>
        <begin position="1223"/>
        <end position="1235"/>
    </location>
</feature>
<proteinExistence type="predicted"/>
<dbReference type="SMART" id="SM00060">
    <property type="entry name" value="FN3"/>
    <property type="match status" value="51"/>
</dbReference>
<feature type="compositionally biased region" description="Basic residues" evidence="4">
    <location>
        <begin position="4226"/>
        <end position="4237"/>
    </location>
</feature>
<feature type="compositionally biased region" description="Polar residues" evidence="4">
    <location>
        <begin position="938"/>
        <end position="953"/>
    </location>
</feature>
<feature type="compositionally biased region" description="Basic and acidic residues" evidence="4">
    <location>
        <begin position="3683"/>
        <end position="3694"/>
    </location>
</feature>
<feature type="compositionally biased region" description="Polar residues" evidence="4">
    <location>
        <begin position="1771"/>
        <end position="1783"/>
    </location>
</feature>
<feature type="domain" description="Fibronectin type-III" evidence="6">
    <location>
        <begin position="30"/>
        <end position="127"/>
    </location>
</feature>
<feature type="domain" description="Fibronectin type-III" evidence="6">
    <location>
        <begin position="4428"/>
        <end position="4519"/>
    </location>
</feature>
<feature type="compositionally biased region" description="Polar residues" evidence="4">
    <location>
        <begin position="2629"/>
        <end position="2671"/>
    </location>
</feature>
<feature type="region of interest" description="Disordered" evidence="4">
    <location>
        <begin position="4176"/>
        <end position="4258"/>
    </location>
</feature>
<feature type="domain" description="Fibronectin type-III" evidence="6">
    <location>
        <begin position="3858"/>
        <end position="3949"/>
    </location>
</feature>
<dbReference type="EnsemblMetazoa" id="XM_030972280">
    <property type="protein sequence ID" value="XP_030828140"/>
    <property type="gene ID" value="LOC763365"/>
</dbReference>
<dbReference type="InterPro" id="IPR050991">
    <property type="entry name" value="ECM_Regulatory_Proteins"/>
</dbReference>
<feature type="domain" description="Fibronectin type-III" evidence="6">
    <location>
        <begin position="1085"/>
        <end position="1176"/>
    </location>
</feature>
<reference evidence="8" key="2">
    <citation type="submission" date="2021-01" db="UniProtKB">
        <authorList>
            <consortium name="EnsemblMetazoa"/>
        </authorList>
    </citation>
    <scope>IDENTIFICATION</scope>
</reference>
<feature type="compositionally biased region" description="Polar residues" evidence="4">
    <location>
        <begin position="1508"/>
        <end position="1519"/>
    </location>
</feature>
<evidence type="ECO:0000313" key="9">
    <source>
        <dbReference type="Proteomes" id="UP000007110"/>
    </source>
</evidence>
<feature type="domain" description="Fibronectin type-III" evidence="6">
    <location>
        <begin position="2710"/>
        <end position="2804"/>
    </location>
</feature>
<dbReference type="OrthoDB" id="114660at2759"/>
<feature type="domain" description="Fibronectin type-III" evidence="6">
    <location>
        <begin position="3766"/>
        <end position="3855"/>
    </location>
</feature>
<feature type="compositionally biased region" description="Polar residues" evidence="4">
    <location>
        <begin position="4346"/>
        <end position="4356"/>
    </location>
</feature>
<feature type="compositionally biased region" description="Polar residues" evidence="4">
    <location>
        <begin position="2608"/>
        <end position="2620"/>
    </location>
</feature>
<feature type="compositionally biased region" description="Basic residues" evidence="4">
    <location>
        <begin position="1366"/>
        <end position="1381"/>
    </location>
</feature>
<feature type="compositionally biased region" description="Basic residues" evidence="4">
    <location>
        <begin position="3942"/>
        <end position="3957"/>
    </location>
</feature>
<feature type="compositionally biased region" description="Polar residues" evidence="4">
    <location>
        <begin position="1794"/>
        <end position="1809"/>
    </location>
</feature>
<feature type="compositionally biased region" description="Basic residues" evidence="4">
    <location>
        <begin position="2509"/>
        <end position="2524"/>
    </location>
</feature>
<feature type="compositionally biased region" description="Polar residues" evidence="4">
    <location>
        <begin position="3573"/>
        <end position="3582"/>
    </location>
</feature>
<feature type="region of interest" description="Disordered" evidence="4">
    <location>
        <begin position="361"/>
        <end position="627"/>
    </location>
</feature>
<feature type="compositionally biased region" description="Basic and acidic residues" evidence="4">
    <location>
        <begin position="1966"/>
        <end position="1977"/>
    </location>
</feature>
<dbReference type="InParanoid" id="A0A7M7SSH1"/>
<feature type="compositionally biased region" description="Basic and acidic residues" evidence="4">
    <location>
        <begin position="3174"/>
        <end position="3188"/>
    </location>
</feature>
<feature type="region of interest" description="Disordered" evidence="4">
    <location>
        <begin position="4088"/>
        <end position="4156"/>
    </location>
</feature>
<evidence type="ECO:0000256" key="3">
    <source>
        <dbReference type="PROSITE-ProRule" id="PRU00500"/>
    </source>
</evidence>
<feature type="compositionally biased region" description="Polar residues" evidence="4">
    <location>
        <begin position="3225"/>
        <end position="3236"/>
    </location>
</feature>
<feature type="domain" description="Fibronectin type-III" evidence="6">
    <location>
        <begin position="328"/>
        <end position="417"/>
    </location>
</feature>
<feature type="domain" description="Fibronectin type-III" evidence="6">
    <location>
        <begin position="707"/>
        <end position="801"/>
    </location>
</feature>
<feature type="domain" description="Fibronectin type-III" evidence="6">
    <location>
        <begin position="897"/>
        <end position="990"/>
    </location>
</feature>
<feature type="compositionally biased region" description="Polar residues" evidence="4">
    <location>
        <begin position="868"/>
        <end position="879"/>
    </location>
</feature>
<feature type="compositionally biased region" description="Polar residues" evidence="4">
    <location>
        <begin position="838"/>
        <end position="858"/>
    </location>
</feature>
<feature type="region of interest" description="Disordered" evidence="4">
    <location>
        <begin position="926"/>
        <end position="4072"/>
    </location>
</feature>
<dbReference type="CDD" id="cd00063">
    <property type="entry name" value="FN3"/>
    <property type="match status" value="50"/>
</dbReference>
<feature type="domain" description="Fibronectin type-III" evidence="6">
    <location>
        <begin position="4335"/>
        <end position="4427"/>
    </location>
</feature>
<feature type="compositionally biased region" description="Basic residues" evidence="4">
    <location>
        <begin position="1076"/>
        <end position="1091"/>
    </location>
</feature>
<keyword evidence="1" id="KW-0677">Repeat</keyword>
<feature type="compositionally biased region" description="Polar residues" evidence="4">
    <location>
        <begin position="3255"/>
        <end position="3267"/>
    </location>
</feature>
<feature type="domain" description="Fibronectin type-III" evidence="6">
    <location>
        <begin position="3377"/>
        <end position="3471"/>
    </location>
</feature>
<feature type="compositionally biased region" description="Polar residues" evidence="4">
    <location>
        <begin position="2491"/>
        <end position="2502"/>
    </location>
</feature>
<feature type="compositionally biased region" description="Polar residues" evidence="4">
    <location>
        <begin position="1122"/>
        <end position="1131"/>
    </location>
</feature>
<evidence type="ECO:0000259" key="7">
    <source>
        <dbReference type="PROSITE" id="PS51162"/>
    </source>
</evidence>
<feature type="compositionally biased region" description="Polar residues" evidence="4">
    <location>
        <begin position="2366"/>
        <end position="2377"/>
    </location>
</feature>
<feature type="compositionally biased region" description="Polar residues" evidence="4">
    <location>
        <begin position="1728"/>
        <end position="1739"/>
    </location>
</feature>
<evidence type="ECO:0000313" key="8">
    <source>
        <dbReference type="EnsemblMetazoa" id="XP_030828140"/>
    </source>
</evidence>
<feature type="compositionally biased region" description="Polar residues" evidence="4">
    <location>
        <begin position="3445"/>
        <end position="3456"/>
    </location>
</feature>
<feature type="compositionally biased region" description="Basic residues" evidence="4">
    <location>
        <begin position="3653"/>
        <end position="3668"/>
    </location>
</feature>
<feature type="compositionally biased region" description="Basic and acidic residues" evidence="4">
    <location>
        <begin position="3238"/>
        <end position="3248"/>
    </location>
</feature>
<feature type="compositionally biased region" description="Polar residues" evidence="4">
    <location>
        <begin position="1427"/>
        <end position="1440"/>
    </location>
</feature>
<feature type="chain" id="PRO_5029694474" evidence="5">
    <location>
        <begin position="24"/>
        <end position="5101"/>
    </location>
</feature>
<feature type="signal peptide" evidence="5">
    <location>
        <begin position="1"/>
        <end position="23"/>
    </location>
</feature>
<dbReference type="PANTHER" id="PTHR46708">
    <property type="entry name" value="TENASCIN"/>
    <property type="match status" value="1"/>
</dbReference>
<feature type="compositionally biased region" description="Polar residues" evidence="4">
    <location>
        <begin position="4019"/>
        <end position="4030"/>
    </location>
</feature>
<feature type="domain" description="Fibronectin type-III" evidence="6">
    <location>
        <begin position="1282"/>
        <end position="1373"/>
    </location>
</feature>
<feature type="compositionally biased region" description="Polar residues" evidence="4">
    <location>
        <begin position="3799"/>
        <end position="3811"/>
    </location>
</feature>
<feature type="compositionally biased region" description="Polar residues" evidence="4">
    <location>
        <begin position="1982"/>
        <end position="1991"/>
    </location>
</feature>
<feature type="domain" description="Fibronectin type-III" evidence="6">
    <location>
        <begin position="3477"/>
        <end position="3567"/>
    </location>
</feature>
<feature type="compositionally biased region" description="Polar residues" evidence="4">
    <location>
        <begin position="2940"/>
        <end position="2952"/>
    </location>
</feature>
<dbReference type="Pfam" id="PF00041">
    <property type="entry name" value="fn3"/>
    <property type="match status" value="49"/>
</dbReference>
<feature type="region of interest" description="Disordered" evidence="4">
    <location>
        <begin position="4504"/>
        <end position="4532"/>
    </location>
</feature>
<feature type="compositionally biased region" description="Low complexity" evidence="4">
    <location>
        <begin position="1441"/>
        <end position="1453"/>
    </location>
</feature>
<feature type="compositionally biased region" description="Polar residues" evidence="4">
    <location>
        <begin position="3699"/>
        <end position="3708"/>
    </location>
</feature>
<dbReference type="InterPro" id="IPR003961">
    <property type="entry name" value="FN3_dom"/>
</dbReference>
<feature type="compositionally biased region" description="Basic residues" evidence="4">
    <location>
        <begin position="3083"/>
        <end position="3098"/>
    </location>
</feature>
<feature type="compositionally biased region" description="Polar residues" evidence="4">
    <location>
        <begin position="1346"/>
        <end position="1358"/>
    </location>
</feature>
<dbReference type="OMA" id="QYSTYHI"/>
<dbReference type="KEGG" id="spu:763365"/>
<feature type="compositionally biased region" description="Polar residues" evidence="4">
    <location>
        <begin position="2556"/>
        <end position="2576"/>
    </location>
</feature>
<feature type="compositionally biased region" description="Basic and acidic residues" evidence="4">
    <location>
        <begin position="2824"/>
        <end position="2835"/>
    </location>
</feature>
<feature type="domain" description="Fibronectin type-III" evidence="6">
    <location>
        <begin position="1472"/>
        <end position="1571"/>
    </location>
</feature>
<sequence>MEVSKFGLIWAIVLISMIVAVQGQRKKAGPPLNVQTTGHTQTSVSLAWTAPKKLPVGGHTISGYKILYKQEGQSDASGKKIDVPTDPSYTVTDLAPGTTYMFKIATITSNGKVGGFSSWKQDRTEDAPATPPPDPPSNVQGSADGTNINMEWTPSRSQVDGYVVSYGKNSVDENSMEVSQDQRGATISGLDAGATYQVAVQSVSGGQRSSAETFSATTASPVPSAAGNLRLRSTSDSIDAEWAHNSAEQDGVTGFEVSVGPDSNPTEQTVNLGSSDRFTTVSGLQPDQVYVVSVTAQNEFGSSQPVSDKISTQAASGGGGGGGAANSPPNGMQIREGSDRATVTWEPATNDVDGYNVNMGTEANPNQFTQRVPSGQRRRFKQDGLEPDTDYQVSIKSFDAEGESDPIQQGFRTKPRETRTRGPRRPSGTKVKSRYDSLGVEWEEPEGDDVTGYRLEAGPPSNPRQFTRDFEPGTTSADIPDLTPDTDYQVNLYSTSASGDSEPVRRKARTRQARRPQRPQRTRATSSSTDSIDVNWQAPRDDSVTGYRVDVGIPSDPQRSFSQRYPARTNRASIPGLNENSEYQVSVVSTSESGESEPVRKSVKTQVGDTSRPQSPNGMRVREGTETATVNWEAASGDVDGYVVNMGTEANPNQFTQRVPSSNRRRFRQAGLEPDTDYQVSVKSVKEGRESEPINQGFRTRPRRAEPTRPPTGVRVNTRYDSMGVQWEEPEDENVNGYRLEVGTPDDPQQFVGEYARGTDSAVVPDLDPDTAYQVKLVSTSESGESSPVRRRARTRRNRRPKRPQRTRATSSSPDSIDVNWQDPDDENVDGYRVDVGSPSNPRSKFSQRIPRGTNSVSVPGLDPDSDYQVSVVSTSPSGESEPVRKTASTQRRGSGGVSPPNGMRLNEEPTSVRVNWGASGSDNIDGYTVNIGPPSNPTQFSQNVPKTTTSLRQKGLRPNTDYQASVKAYGSDGESDPLQQGFRTKPKQTRGPKVPVNTRANSRYDAIALRWDEPDDDSVTGYRVEVGTPNEPNQASWNFPRGTRDFTIPDLDPDSDYDVKLYSTSPSGDSEPIRRKGRTRRNRRPRRPARAKVNPSSNSIDVSWDDAKGDNVEGYRLDVGTPSNPRQFSQRFPRDTTRATVPGLDPDTDYQVQIVTNAAGRESEPLTKPARTRPGPSTGGSPGRAADSPPNGMQIREGPDRATVNWEPATNDVDGYVVNMGTEANPNQFTQRVPSSDRRRFKQDGLEPETDYQVSIKSFDSEGESEPIQQGFRTRPRRSRSPQAPTGTKVNRRVDSLGVEWEEPEGDDVTGYRLEAGPPSNPRQFTRDFEPGTTSADIPGLTPDTDYQVNLYSTSRSGDSEPVRRKARTRPTRRPQRPQRTRASSSSPDSIDVNWEAPTDDSVDGFRVDVGTPADPRRDFSRRYPTGTTRASIPNLNPDSQYQVSVVSTSQSGESEPARKPVRTQGDGNRRPSRPNGMQVREGIESATVNWEPATNDVDGYIVNMGTEANPNQFTQRVPSGERRRFRQNGLEPDTDYQVSVKSFDSNGESEPIQRGFRTRPRRPQTTKSPNSVRTKPRYDSMGVQWEEPEDENVDGYRLEVGTPSDPRQFVREFDRGTTAANVPGLDPETDYQVNLVSTSPSGDSEPVRRRARTRRTRRPKRPQRTRATSSRPDSIDVNWQDPDDESVDGYRVDVGTPSNPRSKFSQRIPRGTNSVSVPGLDEDSDYQVSVVSTSPTGESEPVRKSVKTQRSSPQSISSPNSMRLDEEPSSVTVNWDPSGSDNIDGYTVDIGTPSNPTQFSQNVPKTTKSLRQKGLRPSTDYQVSVKAYGSDGESDPIQQGFRTKPKRSRGPAPPVNTKANTRYDSIAVKWDEPDDENVNGYRLEVGTPDEPNQASWNFPRGTRDFTIPDLDPDTDYDVKLYSTSPSGDSEPIRRKGRTRRNRRPKRPARSKVNPSSDSLDVSWDEAKGDNIDGYRVDVGTPSNPRQFTQRVPRGTTRASFPGLDPDTDYQVNIVSTAGVEESEPLTKAARTRASESRPSPGAERSPPNGMQIREGPDRATVNWEPATNDVDGYVVNMGTEANPNQFTQRVPSSDRRRFKQDGLEPETDYQVSIKSFDSEGESEPIQQGFRTRPRRTGSPQPPTGTKVNRRVDSLGVEWEEPEGDDVTGYRLEAGPPSNPRQFTRDFEPGTTSADIPGLTPDTDYQVNLYSTSRTGDSEPIRRNARTRPTRRPQRPQRTRASSSSPDSIDVNWEAPTDDSVDGFRVDVGTPADPRRDFSRRYPTGTTRASIPNLNPDSQYQVSVVSTSPSGESEPARKPVRTQGDGNRRPSRPNGMQVREGIESATVNWEPATNDVDGYIVNMGTEANPNQFTQRVPSGERRRFRQNGLEPDTDYQVSVKSFDSNGESEPIQRGFRTRPRRPQTTKSPNSVRTKPRYDSMGVQWEEPEDENVDGYRLEVGTPSDPRQFVREFDRGTTAANVPGLDPETDYQVNLVSTSPSGDSEPVRRRARTRRTRRPQRPQRTRATSSSPDSIDVNWQDPDDESVDGYRVDVGTPSNPRSKFSQRIPRGTNSVSVPGLDEDSEYQVSVVSTSPTGESDPVRKSVRTQRPSPQSISSPNGMRLDEESSSVTVNWDPSGSDNIDGYTVNTGTPSNPTQFSENVPKTTTSLRQKGLRPSTDYQVSVKAYGSDGESDPIQQGFRTKPKRRQGPAPPVNTKANTRYDSIAVKWDEPEDDSVTGYRVEVGTPDEPNQASWNFPRGTRDFTIPDLDPDTDYDVKLYSTSPSGDSEPIRRKGRTRRTRRPKRPARSKVDPSSDSLDVSWDEAKGDNIDGYRVDVGTPSNPRQFTQRVPRGTTRASFPGLDPDTDYQVNIVSTAGVEESEPLTKAARTRASGSRPRPGGAANSPPNGMQIREGPDRATVNWEPATNDVDGYVVNMGTEANPNQFTQRVPSSDRRRFRQDGLEPETDYQVSIKSFDSEGESEPIQQGFRTRPRRTGSPQPPTGTKVNRRYDSLGVEWEEPEGDDVTGYRLEAGPPSNPRQFTRDFEPGTTSADIPGLTPDTDYQVNLYSTSRSGDSEPVRRTARTRPTRRPKRPQRTRASSSSPDSIDVNWEAPTDDSVDGFRVDVGTPADPRRDFSRRYPTGTTRASIPNLNPDSQYQVSVVSTSPSGESEPARKPVRTRGDGTRRPSRPNGMQVRESIESATVNWEPATNDVDGYIVNMGTEANPNQFTQRVPSGERRRFRQDGLEPDTDYQVSLKSFDSNGESEPIQRGFRTRPRRPQTTKSPTGVRTNPRYDSMGVQWEEPEDENVDGYRLEVGTPSNPRQFVREFDRGTTAANVPGLDPETDYQVNLVSTSPSGDSEPVRRRARTRRTRRPQRPQRTRATSSRPDSIDVNWQDPDDESVDGYRVDVGTPSNPRSKFSQRIPRGTNSVSVPGLDEDSEYQVSVVSTSPTGESDPVRKSVRTQRPSPQRISPPNRMRLDEEPSSVTVNWDPSGSDNIDGYTVDIGTPSNPTQFSQNVPKTTTSLRQKGLRPSTDYQVSVKAYGSDGESDPIQQGFRTKPKRSRGPKAPTNTKANTRYDSIAVKWDEPEDDSVTGYRMEVGTPDEPNQASWNFPRGTRDFTIPDLDPDTDYQVKLYSTSPSGDSEPITRRGRTRRNRLPKRPARSRVNPSSDSLDVSWDEAKGDNIDGYRVDVGTPSNPRQFTQRIPRGTTRASFPGLDPDTDYQVNIVSTAGVEESEPLTKAARTRAAGSRPSPGGAANSPPNGMQIREGSDRATVNWEPATNDVDGYVVNMGTEANPNQFTQRVPSSERRRFRQDGLEPETDYQVSIKSFDSEGESEPIQQGFRTRPRQSTSPKPPTGTRVNRRYDSLGVEWEEPEGDDVEGYRLEVGTPSNPRQFTRDYERGTTSADIPGLTPDTDYQVNLVSTSPSGESEPVRRSARTRPTRRPQRPQRTRATSSRPDSIDVNWEDPDDENVDGYRVDVGTPSDPRSMFSQRIPRGTNSVNVPGLDPDSDYQVSVVSTSPTGESEPVRKSAKTRRSGSRGSSPPNGLRLNEDADSVDINWGPSGSDNIEGYIVNVGPPDNPTQFSERVPKTTSFRQTGLRPDRDYQVSVQAYGPDGESEPVRQGFRTQPSRSRSPRRPVNTKANPRYDSIAVRWDEPEDDSVTGYRMEVGTPSDPNQFSMPFPRGTRDFTIPDLDPSTDYQVKLYSTSPSGDSDPVTRRARTRKNRLPKKPSPTRVTPGDDSIDVTWGQPEGSNIAGYRLDVGTPSNPQQFSRRLPADARSLSVDGLDPDTDYQVNLVSTSPDGESEPVTRQTRTGSAGDETAQPGIPETPSGVDVTSEGNNLRVSWNPQEGATGYIVRAGRASRGFPPNEVEERVNSRKDQILLRNLQPDTDFVVTVSSVNQAGESRPARATGRTEQALPGRPEGLAAETTSTSATLSWREPGTLIDGYQLTLGTVTFPDIFSKKLGPNTNEYTFEDLDPDTIYTAELTSLNSAGSSMPISAKLRTEPGPARSPPEAPSRMELTATPSRINIQWEPSRGDTTGYRIRLTDPATGETDTVEVDQFQQSYAFVDLDPEKQYEVSIESFNDEGYSRPQVDRVTTGALPGGSEQPQNVDIVATGTRIDAHWNPPVLPGNARPHSYLVIAEAVDGEGNVLGPRESITLHHSQTEYTFTDLLPATRYVVSVHANIGGEVTNPISQEVITTMDGPIPPINIMAEPISPEAISVSWDFPVETGPPPEIGGRRPDIYYTVRVSNPDVGDVYANSREMTADVEGLTPDTLYDVQVAMVYNGFISDYGDRFSVRTFSDVDPRSPQFPTVTQVLLESADNVHATLNWLPPREDADNVRSYNTEYTMAEDPTLEDVEWDSVSSDPSDLGVVVSDLPTNGVVHHRTQPVYQGGEKGPFSVIQSFSTPVAERPTPEDQPCQSHEDVTHQRINQITERTVPPLGMPLPYCDQFFTDFPCVWSPVCICIPRGTKSLGALPTSIRPASGPGCSSAQQQRDDPSAMYRDEPRRISEIPSPCQAVFDVTLEAIKESHKNAIPLMASSLPSCSVDGYYNSIQCMGTMCLCVDRMGEPTGEMTEVWNVKKLRCT</sequence>
<feature type="compositionally biased region" description="Low complexity" evidence="4">
    <location>
        <begin position="1753"/>
        <end position="1763"/>
    </location>
</feature>
<evidence type="ECO:0000256" key="1">
    <source>
        <dbReference type="ARBA" id="ARBA00022737"/>
    </source>
</evidence>
<keyword evidence="5" id="KW-0732">Signal</keyword>
<feature type="compositionally biased region" description="Basic and acidic residues" evidence="4">
    <location>
        <begin position="1106"/>
        <end position="1117"/>
    </location>
</feature>
<feature type="compositionally biased region" description="Polar residues" evidence="4">
    <location>
        <begin position="3488"/>
        <end position="3500"/>
    </location>
</feature>
<feature type="compositionally biased region" description="Polar residues" evidence="4">
    <location>
        <begin position="777"/>
        <end position="786"/>
    </location>
</feature>